<reference evidence="3" key="1">
    <citation type="submission" date="2023-05" db="EMBL/GenBank/DDBJ databases">
        <title>Genome and transcriptome analyses reveal genes involved in the formation of fine ridges on petal epidermal cells in Hibiscus trionum.</title>
        <authorList>
            <person name="Koshimizu S."/>
            <person name="Masuda S."/>
            <person name="Ishii T."/>
            <person name="Shirasu K."/>
            <person name="Hoshino A."/>
            <person name="Arita M."/>
        </authorList>
    </citation>
    <scope>NUCLEOTIDE SEQUENCE</scope>
    <source>
        <strain evidence="3">Hamamatsu line</strain>
    </source>
</reference>
<dbReference type="InterPro" id="IPR025525">
    <property type="entry name" value="hAT-like_transposase_RNase-H"/>
</dbReference>
<evidence type="ECO:0000313" key="3">
    <source>
        <dbReference type="EMBL" id="GMJ12469.1"/>
    </source>
</evidence>
<sequence length="270" mass="31089">MVQHGLKKVKTIIKNVHDTVDYINGSEYRLKKFAELVGQFNIKHRMLVLECKTRWNSTYDMLACAIKFKEDNKLNSPDEFVSGMVKNMKERFDKYWGECNLLMAIGCVLDPRLKMKGIEVTFPDMFPVEVVRDNIRKVRETLYELYDEYVSLYHLPTMEQRVDMYLEDGCVIDKGDQFEPIKWLKDQALKFHILSRLAADVLAVSIKTVASEATFSAGSHVIDPYRASLSPDTVQMLICCGDWCQSLHGVKRKNKNNNVGQANEIILPIP</sequence>
<name>A0A9W7JFJ9_HIBTR</name>
<feature type="domain" description="HAT C-terminal dimerisation" evidence="1">
    <location>
        <begin position="162"/>
        <end position="243"/>
    </location>
</feature>
<gene>
    <name evidence="3" type="ORF">HRI_004916100</name>
</gene>
<comment type="caution">
    <text evidence="3">The sequence shown here is derived from an EMBL/GenBank/DDBJ whole genome shotgun (WGS) entry which is preliminary data.</text>
</comment>
<dbReference type="PANTHER" id="PTHR23272">
    <property type="entry name" value="BED FINGER-RELATED"/>
    <property type="match status" value="1"/>
</dbReference>
<dbReference type="Proteomes" id="UP001165190">
    <property type="component" value="Unassembled WGS sequence"/>
</dbReference>
<dbReference type="Pfam" id="PF14372">
    <property type="entry name" value="hAT-like_RNase-H"/>
    <property type="match status" value="1"/>
</dbReference>
<dbReference type="Pfam" id="PF05699">
    <property type="entry name" value="Dimer_Tnp_hAT"/>
    <property type="match status" value="1"/>
</dbReference>
<dbReference type="GO" id="GO:0003677">
    <property type="term" value="F:DNA binding"/>
    <property type="evidence" value="ECO:0007669"/>
    <property type="project" value="InterPro"/>
</dbReference>
<proteinExistence type="predicted"/>
<dbReference type="InterPro" id="IPR008906">
    <property type="entry name" value="HATC_C_dom"/>
</dbReference>
<feature type="domain" description="hAT-like transposase RNase-H fold" evidence="2">
    <location>
        <begin position="58"/>
        <end position="149"/>
    </location>
</feature>
<keyword evidence="4" id="KW-1185">Reference proteome</keyword>
<dbReference type="InterPro" id="IPR012337">
    <property type="entry name" value="RNaseH-like_sf"/>
</dbReference>
<evidence type="ECO:0000259" key="2">
    <source>
        <dbReference type="Pfam" id="PF14372"/>
    </source>
</evidence>
<dbReference type="OrthoDB" id="1000366at2759"/>
<protein>
    <submittedName>
        <fullName evidence="3">DAYSLEEPER</fullName>
    </submittedName>
</protein>
<evidence type="ECO:0000259" key="1">
    <source>
        <dbReference type="Pfam" id="PF05699"/>
    </source>
</evidence>
<dbReference type="SUPFAM" id="SSF53098">
    <property type="entry name" value="Ribonuclease H-like"/>
    <property type="match status" value="1"/>
</dbReference>
<dbReference type="PANTHER" id="PTHR23272:SF185">
    <property type="entry name" value="ZINC FINGER BED DOMAIN-CONTAINING PROTEIN RICESLEEPER 2-LIKE"/>
    <property type="match status" value="1"/>
</dbReference>
<accession>A0A9W7JFJ9</accession>
<dbReference type="AlphaFoldDB" id="A0A9W7JFJ9"/>
<evidence type="ECO:0000313" key="4">
    <source>
        <dbReference type="Proteomes" id="UP001165190"/>
    </source>
</evidence>
<dbReference type="GO" id="GO:0046983">
    <property type="term" value="F:protein dimerization activity"/>
    <property type="evidence" value="ECO:0007669"/>
    <property type="project" value="InterPro"/>
</dbReference>
<dbReference type="EMBL" id="BSYR01000064">
    <property type="protein sequence ID" value="GMJ12469.1"/>
    <property type="molecule type" value="Genomic_DNA"/>
</dbReference>
<organism evidence="3 4">
    <name type="scientific">Hibiscus trionum</name>
    <name type="common">Flower of an hour</name>
    <dbReference type="NCBI Taxonomy" id="183268"/>
    <lineage>
        <taxon>Eukaryota</taxon>
        <taxon>Viridiplantae</taxon>
        <taxon>Streptophyta</taxon>
        <taxon>Embryophyta</taxon>
        <taxon>Tracheophyta</taxon>
        <taxon>Spermatophyta</taxon>
        <taxon>Magnoliopsida</taxon>
        <taxon>eudicotyledons</taxon>
        <taxon>Gunneridae</taxon>
        <taxon>Pentapetalae</taxon>
        <taxon>rosids</taxon>
        <taxon>malvids</taxon>
        <taxon>Malvales</taxon>
        <taxon>Malvaceae</taxon>
        <taxon>Malvoideae</taxon>
        <taxon>Hibiscus</taxon>
    </lineage>
</organism>